<dbReference type="Pfam" id="PF01638">
    <property type="entry name" value="HxlR"/>
    <property type="match status" value="1"/>
</dbReference>
<dbReference type="SUPFAM" id="SSF46785">
    <property type="entry name" value="Winged helix' DNA-binding domain"/>
    <property type="match status" value="1"/>
</dbReference>
<evidence type="ECO:0000256" key="1">
    <source>
        <dbReference type="ARBA" id="ARBA00023015"/>
    </source>
</evidence>
<dbReference type="PANTHER" id="PTHR33204:SF37">
    <property type="entry name" value="HTH-TYPE TRANSCRIPTIONAL REGULATOR YODB"/>
    <property type="match status" value="1"/>
</dbReference>
<dbReference type="Gene3D" id="1.10.10.10">
    <property type="entry name" value="Winged helix-like DNA-binding domain superfamily/Winged helix DNA-binding domain"/>
    <property type="match status" value="1"/>
</dbReference>
<reference evidence="5 6" key="1">
    <citation type="submission" date="2018-12" db="EMBL/GenBank/DDBJ databases">
        <authorList>
            <consortium name="Pathogen Informatics"/>
        </authorList>
    </citation>
    <scope>NUCLEOTIDE SEQUENCE [LARGE SCALE GENOMIC DNA]</scope>
    <source>
        <strain evidence="5 6">NCTC10207</strain>
    </source>
</reference>
<dbReference type="PANTHER" id="PTHR33204">
    <property type="entry name" value="TRANSCRIPTIONAL REGULATOR, MARR FAMILY"/>
    <property type="match status" value="1"/>
</dbReference>
<dbReference type="InterPro" id="IPR002577">
    <property type="entry name" value="HTH_HxlR"/>
</dbReference>
<feature type="domain" description="HTH hxlR-type" evidence="4">
    <location>
        <begin position="21"/>
        <end position="120"/>
    </location>
</feature>
<evidence type="ECO:0000259" key="4">
    <source>
        <dbReference type="PROSITE" id="PS51118"/>
    </source>
</evidence>
<dbReference type="InterPro" id="IPR036388">
    <property type="entry name" value="WH-like_DNA-bd_sf"/>
</dbReference>
<dbReference type="Proteomes" id="UP000282386">
    <property type="component" value="Chromosome"/>
</dbReference>
<evidence type="ECO:0000256" key="3">
    <source>
        <dbReference type="ARBA" id="ARBA00023163"/>
    </source>
</evidence>
<organism evidence="5 6">
    <name type="scientific">Rothia aeria</name>
    <dbReference type="NCBI Taxonomy" id="172042"/>
    <lineage>
        <taxon>Bacteria</taxon>
        <taxon>Bacillati</taxon>
        <taxon>Actinomycetota</taxon>
        <taxon>Actinomycetes</taxon>
        <taxon>Micrococcales</taxon>
        <taxon>Micrococcaceae</taxon>
        <taxon>Rothia</taxon>
    </lineage>
</organism>
<name>A0A7Z9A3S8_9MICC</name>
<protein>
    <submittedName>
        <fullName evidence="5">HTH-type transcriptional activator hxlR</fullName>
    </submittedName>
</protein>
<accession>A0A7Z9A3S8</accession>
<sequence>MSTNTETPHTDSPANILASACPSRTVMRHLTDRWTPMIVAALSEEPTARFSELKDRIQGVSPKVLTQTLRSMERDGLVTRKVTAAMPPRVDYALTPLGTTLTAPMNALRRWAQDHMTEVLAAREKYDQKNAL</sequence>
<evidence type="ECO:0000313" key="6">
    <source>
        <dbReference type="Proteomes" id="UP000282386"/>
    </source>
</evidence>
<gene>
    <name evidence="5" type="primary">hxlR_1</name>
    <name evidence="5" type="ORF">NCTC10207_01045</name>
</gene>
<dbReference type="EMBL" id="LR134479">
    <property type="protein sequence ID" value="VEI22950.1"/>
    <property type="molecule type" value="Genomic_DNA"/>
</dbReference>
<keyword evidence="2" id="KW-0238">DNA-binding</keyword>
<dbReference type="PROSITE" id="PS51118">
    <property type="entry name" value="HTH_HXLR"/>
    <property type="match status" value="1"/>
</dbReference>
<evidence type="ECO:0000256" key="2">
    <source>
        <dbReference type="ARBA" id="ARBA00023125"/>
    </source>
</evidence>
<evidence type="ECO:0000313" key="5">
    <source>
        <dbReference type="EMBL" id="VEI22950.1"/>
    </source>
</evidence>
<keyword evidence="3" id="KW-0804">Transcription</keyword>
<proteinExistence type="predicted"/>
<keyword evidence="1" id="KW-0805">Transcription regulation</keyword>
<dbReference type="RefSeq" id="WP_126499978.1">
    <property type="nucleotide sequence ID" value="NZ_CAUOLR010000003.1"/>
</dbReference>
<dbReference type="InterPro" id="IPR036390">
    <property type="entry name" value="WH_DNA-bd_sf"/>
</dbReference>
<dbReference type="GO" id="GO:0003677">
    <property type="term" value="F:DNA binding"/>
    <property type="evidence" value="ECO:0007669"/>
    <property type="project" value="UniProtKB-KW"/>
</dbReference>
<dbReference type="AlphaFoldDB" id="A0A7Z9A3S8"/>